<dbReference type="InterPro" id="IPR013083">
    <property type="entry name" value="Znf_RING/FYVE/PHD"/>
</dbReference>
<gene>
    <name evidence="3" type="ORF">SHERM_26957</name>
</gene>
<keyword evidence="1" id="KW-0862">Zinc</keyword>
<reference evidence="3" key="1">
    <citation type="submission" date="2019-12" db="EMBL/GenBank/DDBJ databases">
        <authorList>
            <person name="Scholes J."/>
        </authorList>
    </citation>
    <scope>NUCLEOTIDE SEQUENCE</scope>
</reference>
<dbReference type="Proteomes" id="UP001153555">
    <property type="component" value="Unassembled WGS sequence"/>
</dbReference>
<organism evidence="3 4">
    <name type="scientific">Striga hermonthica</name>
    <name type="common">Purple witchweed</name>
    <name type="synonym">Buchnera hermonthica</name>
    <dbReference type="NCBI Taxonomy" id="68872"/>
    <lineage>
        <taxon>Eukaryota</taxon>
        <taxon>Viridiplantae</taxon>
        <taxon>Streptophyta</taxon>
        <taxon>Embryophyta</taxon>
        <taxon>Tracheophyta</taxon>
        <taxon>Spermatophyta</taxon>
        <taxon>Magnoliopsida</taxon>
        <taxon>eudicotyledons</taxon>
        <taxon>Gunneridae</taxon>
        <taxon>Pentapetalae</taxon>
        <taxon>asterids</taxon>
        <taxon>lamiids</taxon>
        <taxon>Lamiales</taxon>
        <taxon>Orobanchaceae</taxon>
        <taxon>Buchnereae</taxon>
        <taxon>Striga</taxon>
    </lineage>
</organism>
<keyword evidence="4" id="KW-1185">Reference proteome</keyword>
<evidence type="ECO:0000256" key="1">
    <source>
        <dbReference type="PROSITE-ProRule" id="PRU00175"/>
    </source>
</evidence>
<dbReference type="EMBL" id="CACSLK010027832">
    <property type="protein sequence ID" value="CAA0831611.1"/>
    <property type="molecule type" value="Genomic_DNA"/>
</dbReference>
<dbReference type="InterPro" id="IPR001841">
    <property type="entry name" value="Znf_RING"/>
</dbReference>
<dbReference type="OrthoDB" id="8062037at2759"/>
<comment type="caution">
    <text evidence="3">The sequence shown here is derived from an EMBL/GenBank/DDBJ whole genome shotgun (WGS) entry which is preliminary data.</text>
</comment>
<accession>A0A9N7NIQ2</accession>
<proteinExistence type="predicted"/>
<dbReference type="GO" id="GO:0008270">
    <property type="term" value="F:zinc ion binding"/>
    <property type="evidence" value="ECO:0007669"/>
    <property type="project" value="UniProtKB-KW"/>
</dbReference>
<dbReference type="Gene3D" id="3.30.40.10">
    <property type="entry name" value="Zinc/RING finger domain, C3HC4 (zinc finger)"/>
    <property type="match status" value="1"/>
</dbReference>
<evidence type="ECO:0000259" key="2">
    <source>
        <dbReference type="PROSITE" id="PS50089"/>
    </source>
</evidence>
<keyword evidence="1" id="KW-0863">Zinc-finger</keyword>
<feature type="domain" description="RING-type" evidence="2">
    <location>
        <begin position="136"/>
        <end position="176"/>
    </location>
</feature>
<name>A0A9N7NIQ2_STRHE</name>
<sequence length="199" mass="23267">MDMFSFPGHYIQVRRGLEYDIHHPETFLFKFLSCHGVNDEVVIKKWVQDTKDIVNQLRHKAFVMTRSDLRVYPITMHIKLYTKQADNETIDDARWRAIMPNSSHVELGDKLIKLLSTPPPYKFPIELKNDAHQMNCGTCSGKLRFLNYILFLPCSHAYHYSCIAHWAKGKIQCQVCLKHVDFQTLLQCAVLRTRDSDLN</sequence>
<keyword evidence="1" id="KW-0479">Metal-binding</keyword>
<dbReference type="SMART" id="SM00184">
    <property type="entry name" value="RING"/>
    <property type="match status" value="1"/>
</dbReference>
<evidence type="ECO:0000313" key="3">
    <source>
        <dbReference type="EMBL" id="CAA0831611.1"/>
    </source>
</evidence>
<dbReference type="Pfam" id="PF13639">
    <property type="entry name" value="zf-RING_2"/>
    <property type="match status" value="1"/>
</dbReference>
<dbReference type="PROSITE" id="PS50089">
    <property type="entry name" value="ZF_RING_2"/>
    <property type="match status" value="1"/>
</dbReference>
<dbReference type="SUPFAM" id="SSF57850">
    <property type="entry name" value="RING/U-box"/>
    <property type="match status" value="1"/>
</dbReference>
<dbReference type="AlphaFoldDB" id="A0A9N7NIQ2"/>
<evidence type="ECO:0000313" key="4">
    <source>
        <dbReference type="Proteomes" id="UP001153555"/>
    </source>
</evidence>
<protein>
    <recommendedName>
        <fullName evidence="2">RING-type domain-containing protein</fullName>
    </recommendedName>
</protein>